<dbReference type="Gene3D" id="3.30.450.20">
    <property type="entry name" value="PAS domain"/>
    <property type="match status" value="1"/>
</dbReference>
<keyword evidence="13" id="KW-1185">Reference proteome</keyword>
<comment type="caution">
    <text evidence="12">The sequence shown here is derived from an EMBL/GenBank/DDBJ whole genome shotgun (WGS) entry which is preliminary data.</text>
</comment>
<evidence type="ECO:0000259" key="11">
    <source>
        <dbReference type="PROSITE" id="PS50109"/>
    </source>
</evidence>
<dbReference type="Pfam" id="PF07568">
    <property type="entry name" value="HisKA_2"/>
    <property type="match status" value="1"/>
</dbReference>
<proteinExistence type="predicted"/>
<dbReference type="AlphaFoldDB" id="A0A328X108"/>
<dbReference type="PANTHER" id="PTHR41523">
    <property type="entry name" value="TWO-COMPONENT SYSTEM SENSOR PROTEIN"/>
    <property type="match status" value="1"/>
</dbReference>
<accession>A0A328X108</accession>
<evidence type="ECO:0000256" key="7">
    <source>
        <dbReference type="ARBA" id="ARBA00022840"/>
    </source>
</evidence>
<feature type="transmembrane region" description="Helical" evidence="9">
    <location>
        <begin position="352"/>
        <end position="373"/>
    </location>
</feature>
<evidence type="ECO:0000313" key="12">
    <source>
        <dbReference type="EMBL" id="RAR48899.1"/>
    </source>
</evidence>
<dbReference type="Proteomes" id="UP000249518">
    <property type="component" value="Unassembled WGS sequence"/>
</dbReference>
<feature type="signal peptide" evidence="10">
    <location>
        <begin position="1"/>
        <end position="19"/>
    </location>
</feature>
<dbReference type="Pfam" id="PF02518">
    <property type="entry name" value="HATPase_c"/>
    <property type="match status" value="1"/>
</dbReference>
<reference evidence="12 13" key="1">
    <citation type="submission" date="2018-06" db="EMBL/GenBank/DDBJ databases">
        <title>Genomic Encyclopedia of Type Strains, Phase III (KMG-III): the genomes of soil and plant-associated and newly described type strains.</title>
        <authorList>
            <person name="Whitman W."/>
        </authorList>
    </citation>
    <scope>NUCLEOTIDE SEQUENCE [LARGE SCALE GENOMIC DNA]</scope>
    <source>
        <strain evidence="12 13">CGMCC 1.12504</strain>
    </source>
</reference>
<dbReference type="PANTHER" id="PTHR41523:SF8">
    <property type="entry name" value="ETHYLENE RESPONSE SENSOR PROTEIN"/>
    <property type="match status" value="1"/>
</dbReference>
<dbReference type="SUPFAM" id="SSF48452">
    <property type="entry name" value="TPR-like"/>
    <property type="match status" value="1"/>
</dbReference>
<evidence type="ECO:0000256" key="8">
    <source>
        <dbReference type="PROSITE-ProRule" id="PRU00339"/>
    </source>
</evidence>
<evidence type="ECO:0000256" key="4">
    <source>
        <dbReference type="ARBA" id="ARBA00022679"/>
    </source>
</evidence>
<evidence type="ECO:0000256" key="2">
    <source>
        <dbReference type="ARBA" id="ARBA00012438"/>
    </source>
</evidence>
<dbReference type="InterPro" id="IPR036890">
    <property type="entry name" value="HATPase_C_sf"/>
</dbReference>
<gene>
    <name evidence="12" type="ORF">B0I10_10435</name>
</gene>
<dbReference type="PROSITE" id="PS50005">
    <property type="entry name" value="TPR"/>
    <property type="match status" value="2"/>
</dbReference>
<evidence type="ECO:0000256" key="1">
    <source>
        <dbReference type="ARBA" id="ARBA00000085"/>
    </source>
</evidence>
<dbReference type="Gene3D" id="3.30.565.10">
    <property type="entry name" value="Histidine kinase-like ATPase, C-terminal domain"/>
    <property type="match status" value="1"/>
</dbReference>
<dbReference type="SUPFAM" id="SSF55874">
    <property type="entry name" value="ATPase domain of HSP90 chaperone/DNA topoisomerase II/histidine kinase"/>
    <property type="match status" value="1"/>
</dbReference>
<evidence type="ECO:0000313" key="13">
    <source>
        <dbReference type="Proteomes" id="UP000249518"/>
    </source>
</evidence>
<feature type="domain" description="Histidine kinase" evidence="11">
    <location>
        <begin position="397"/>
        <end position="589"/>
    </location>
</feature>
<keyword evidence="9" id="KW-1133">Transmembrane helix</keyword>
<feature type="chain" id="PRO_5016378904" description="histidine kinase" evidence="10">
    <location>
        <begin position="20"/>
        <end position="589"/>
    </location>
</feature>
<dbReference type="EMBL" id="QLSV01000004">
    <property type="protein sequence ID" value="RAR48899.1"/>
    <property type="molecule type" value="Genomic_DNA"/>
</dbReference>
<sequence length="589" mass="68209">MKRLKIILLISFVPFLSQAQQNKKIDSLLNVLKAPKLDTLTVYAYNELATEFIGLDNEQAVFYARKGLKVSNAIKNKAMQAWSNHLQGLSYDYSGIADSAFYYYSKSVEIKREIGDVNGEANTFLNIGVMFFYQKEYEKAESNYKKALDLFKSTNNEVRIAAAYNNLGAIYRIQKKYNQAIETYNQSYKLKDRAKDTLGMSIALNNLGIVYQYMQQFEKAEQLMLKSLDFQNRSKNNNGLISSYVSLANLKIKQKKYEAARAYLDQAIVLGKSIDMPHEKLDIYQLYTHLDSIKGDYKSAFEHLKMYHEATDMVIQSDRKKETDKLETIYKTKEKEKEIEVNKRIIESRTNAIWIISIITSLLLVLAFRLFWLRYKLNQSNKKLNVLLVQKEDLVKEIHHRVKNNLQVISSLLNMHVRKVQDPDSKKIFDDGISRIQAMSIIHQNIYSNTNLVELNPKEYIEKLIQQLYITYQIPEKKIKINSAIEDINLDIEKLMSLGLILNELLSNAFKYAFTQSHDGLIEIILRKANDNMLELIVKDDGIGIKNDIHDAENESLGMRLIQAFSIKLNGEQRFESEKGTIFTLKFKS</sequence>
<keyword evidence="9" id="KW-0812">Transmembrane</keyword>
<dbReference type="InterPro" id="IPR011990">
    <property type="entry name" value="TPR-like_helical_dom_sf"/>
</dbReference>
<dbReference type="RefSeq" id="WP_112085365.1">
    <property type="nucleotide sequence ID" value="NZ_QLSV01000004.1"/>
</dbReference>
<dbReference type="SMART" id="SM00028">
    <property type="entry name" value="TPR"/>
    <property type="match status" value="5"/>
</dbReference>
<keyword evidence="9" id="KW-0472">Membrane</keyword>
<dbReference type="PROSITE" id="PS50109">
    <property type="entry name" value="HIS_KIN"/>
    <property type="match status" value="1"/>
</dbReference>
<evidence type="ECO:0000256" key="6">
    <source>
        <dbReference type="ARBA" id="ARBA00022777"/>
    </source>
</evidence>
<keyword evidence="4" id="KW-0808">Transferase</keyword>
<feature type="repeat" description="TPR" evidence="8">
    <location>
        <begin position="161"/>
        <end position="194"/>
    </location>
</feature>
<protein>
    <recommendedName>
        <fullName evidence="2">histidine kinase</fullName>
        <ecNumber evidence="2">2.7.13.3</ecNumber>
    </recommendedName>
</protein>
<dbReference type="Gene3D" id="1.25.40.10">
    <property type="entry name" value="Tetratricopeptide repeat domain"/>
    <property type="match status" value="2"/>
</dbReference>
<evidence type="ECO:0000256" key="9">
    <source>
        <dbReference type="SAM" id="Phobius"/>
    </source>
</evidence>
<dbReference type="GO" id="GO:0004673">
    <property type="term" value="F:protein histidine kinase activity"/>
    <property type="evidence" value="ECO:0007669"/>
    <property type="project" value="UniProtKB-EC"/>
</dbReference>
<keyword evidence="6 12" id="KW-0418">Kinase</keyword>
<keyword evidence="3" id="KW-0597">Phosphoprotein</keyword>
<dbReference type="InterPro" id="IPR003594">
    <property type="entry name" value="HATPase_dom"/>
</dbReference>
<comment type="catalytic activity">
    <reaction evidence="1">
        <text>ATP + protein L-histidine = ADP + protein N-phospho-L-histidine.</text>
        <dbReference type="EC" id="2.7.13.3"/>
    </reaction>
</comment>
<name>A0A328X108_9FLAO</name>
<dbReference type="PROSITE" id="PS50293">
    <property type="entry name" value="TPR_REGION"/>
    <property type="match status" value="1"/>
</dbReference>
<evidence type="ECO:0000256" key="5">
    <source>
        <dbReference type="ARBA" id="ARBA00022741"/>
    </source>
</evidence>
<dbReference type="Pfam" id="PF13424">
    <property type="entry name" value="TPR_12"/>
    <property type="match status" value="2"/>
</dbReference>
<dbReference type="InterPro" id="IPR019734">
    <property type="entry name" value="TPR_rpt"/>
</dbReference>
<dbReference type="InterPro" id="IPR011495">
    <property type="entry name" value="Sig_transdc_His_kin_sub2_dim/P"/>
</dbReference>
<organism evidence="12 13">
    <name type="scientific">Flavobacterium lacus</name>
    <dbReference type="NCBI Taxonomy" id="1353778"/>
    <lineage>
        <taxon>Bacteria</taxon>
        <taxon>Pseudomonadati</taxon>
        <taxon>Bacteroidota</taxon>
        <taxon>Flavobacteriia</taxon>
        <taxon>Flavobacteriales</taxon>
        <taxon>Flavobacteriaceae</taxon>
        <taxon>Flavobacterium</taxon>
    </lineage>
</organism>
<evidence type="ECO:0000256" key="3">
    <source>
        <dbReference type="ARBA" id="ARBA00022553"/>
    </source>
</evidence>
<dbReference type="EC" id="2.7.13.3" evidence="2"/>
<feature type="repeat" description="TPR" evidence="8">
    <location>
        <begin position="121"/>
        <end position="154"/>
    </location>
</feature>
<keyword evidence="7" id="KW-0067">ATP-binding</keyword>
<keyword evidence="8" id="KW-0802">TPR repeat</keyword>
<keyword evidence="5" id="KW-0547">Nucleotide-binding</keyword>
<dbReference type="GO" id="GO:0005524">
    <property type="term" value="F:ATP binding"/>
    <property type="evidence" value="ECO:0007669"/>
    <property type="project" value="UniProtKB-KW"/>
</dbReference>
<keyword evidence="10" id="KW-0732">Signal</keyword>
<evidence type="ECO:0000256" key="10">
    <source>
        <dbReference type="SAM" id="SignalP"/>
    </source>
</evidence>
<dbReference type="InterPro" id="IPR005467">
    <property type="entry name" value="His_kinase_dom"/>
</dbReference>
<dbReference type="OrthoDB" id="9767435at2"/>
<dbReference type="SMART" id="SM00387">
    <property type="entry name" value="HATPase_c"/>
    <property type="match status" value="1"/>
</dbReference>